<evidence type="ECO:0000313" key="8">
    <source>
        <dbReference type="Proteomes" id="UP001211866"/>
    </source>
</evidence>
<dbReference type="GeneID" id="29370066"/>
<dbReference type="KEGG" id="afa:UZ73_13405"/>
<sequence>MVLNSHLPASVLFESLTPRERDVLSYIAIGKANKVIAAELEISQRTVEAHRARVFQKLRVRNAVELTRFVFSEPGLRDVLPPSLVGGLSVP</sequence>
<dbReference type="GO" id="GO:0006355">
    <property type="term" value="P:regulation of DNA-templated transcription"/>
    <property type="evidence" value="ECO:0007669"/>
    <property type="project" value="InterPro"/>
</dbReference>
<evidence type="ECO:0000256" key="2">
    <source>
        <dbReference type="ARBA" id="ARBA00023125"/>
    </source>
</evidence>
<dbReference type="PROSITE" id="PS00622">
    <property type="entry name" value="HTH_LUXR_1"/>
    <property type="match status" value="1"/>
</dbReference>
<keyword evidence="3" id="KW-0804">Transcription</keyword>
<reference evidence="5 7" key="1">
    <citation type="submission" date="2018-05" db="EMBL/GenBank/DDBJ databases">
        <title>Genome Sequence of an Efficient Indole-Degrading Bacterium, Alcaligenes sp.YBY.</title>
        <authorList>
            <person name="Yang B."/>
        </authorList>
    </citation>
    <scope>NUCLEOTIDE SEQUENCE [LARGE SCALE GENOMIC DNA]</scope>
    <source>
        <strain evidence="5 7">YBY</strain>
    </source>
</reference>
<dbReference type="PANTHER" id="PTHR44688">
    <property type="entry name" value="DNA-BINDING TRANSCRIPTIONAL ACTIVATOR DEVR_DOSR"/>
    <property type="match status" value="1"/>
</dbReference>
<organism evidence="5 7">
    <name type="scientific">Alcaligenes faecalis</name>
    <dbReference type="NCBI Taxonomy" id="511"/>
    <lineage>
        <taxon>Bacteria</taxon>
        <taxon>Pseudomonadati</taxon>
        <taxon>Pseudomonadota</taxon>
        <taxon>Betaproteobacteria</taxon>
        <taxon>Burkholderiales</taxon>
        <taxon>Alcaligenaceae</taxon>
        <taxon>Alcaligenes</taxon>
    </lineage>
</organism>
<evidence type="ECO:0000313" key="7">
    <source>
        <dbReference type="Proteomes" id="UP000245216"/>
    </source>
</evidence>
<evidence type="ECO:0000256" key="1">
    <source>
        <dbReference type="ARBA" id="ARBA00023015"/>
    </source>
</evidence>
<dbReference type="InterPro" id="IPR000792">
    <property type="entry name" value="Tscrpt_reg_LuxR_C"/>
</dbReference>
<protein>
    <submittedName>
        <fullName evidence="5">Helix-turn-helix transcriptional regulator</fullName>
    </submittedName>
    <submittedName>
        <fullName evidence="6">LuxR family transcriptional regulator</fullName>
    </submittedName>
</protein>
<dbReference type="InterPro" id="IPR036388">
    <property type="entry name" value="WH-like_DNA-bd_sf"/>
</dbReference>
<evidence type="ECO:0000313" key="6">
    <source>
        <dbReference type="EMBL" id="WBM37713.1"/>
    </source>
</evidence>
<dbReference type="PRINTS" id="PR00038">
    <property type="entry name" value="HTHLUXR"/>
</dbReference>
<dbReference type="SUPFAM" id="SSF46894">
    <property type="entry name" value="C-terminal effector domain of the bipartite response regulators"/>
    <property type="match status" value="1"/>
</dbReference>
<dbReference type="InterPro" id="IPR016032">
    <property type="entry name" value="Sig_transdc_resp-reg_C-effctor"/>
</dbReference>
<dbReference type="RefSeq" id="WP_045929611.1">
    <property type="nucleotide sequence ID" value="NZ_CAXOKM010000012.1"/>
</dbReference>
<evidence type="ECO:0000259" key="4">
    <source>
        <dbReference type="PROSITE" id="PS50043"/>
    </source>
</evidence>
<reference evidence="5 7" key="2">
    <citation type="submission" date="2018-05" db="EMBL/GenBank/DDBJ databases">
        <authorList>
            <person name="Lanie J.A."/>
            <person name="Ng W.-L."/>
            <person name="Kazmierczak K.M."/>
            <person name="Andrzejewski T.M."/>
            <person name="Davidsen T.M."/>
            <person name="Wayne K.J."/>
            <person name="Tettelin H."/>
            <person name="Glass J.I."/>
            <person name="Rusch D."/>
            <person name="Podicherti R."/>
            <person name="Tsui H.-C.T."/>
            <person name="Winkler M.E."/>
        </authorList>
    </citation>
    <scope>NUCLEOTIDE SEQUENCE [LARGE SCALE GENOMIC DNA]</scope>
    <source>
        <strain evidence="5 7">YBY</strain>
    </source>
</reference>
<dbReference type="Proteomes" id="UP001211866">
    <property type="component" value="Chromosome"/>
</dbReference>
<dbReference type="Gene3D" id="1.10.10.10">
    <property type="entry name" value="Winged helix-like DNA-binding domain superfamily/Winged helix DNA-binding domain"/>
    <property type="match status" value="1"/>
</dbReference>
<dbReference type="PROSITE" id="PS50043">
    <property type="entry name" value="HTH_LUXR_2"/>
    <property type="match status" value="1"/>
</dbReference>
<dbReference type="GO" id="GO:0003677">
    <property type="term" value="F:DNA binding"/>
    <property type="evidence" value="ECO:0007669"/>
    <property type="project" value="UniProtKB-KW"/>
</dbReference>
<dbReference type="CDD" id="cd06170">
    <property type="entry name" value="LuxR_C_like"/>
    <property type="match status" value="1"/>
</dbReference>
<dbReference type="PANTHER" id="PTHR44688:SF16">
    <property type="entry name" value="DNA-BINDING TRANSCRIPTIONAL ACTIVATOR DEVR_DOSR"/>
    <property type="match status" value="1"/>
</dbReference>
<evidence type="ECO:0000313" key="5">
    <source>
        <dbReference type="EMBL" id="PWE13793.1"/>
    </source>
</evidence>
<keyword evidence="8" id="KW-1185">Reference proteome</keyword>
<dbReference type="Pfam" id="PF00196">
    <property type="entry name" value="GerE"/>
    <property type="match status" value="1"/>
</dbReference>
<gene>
    <name evidence="5" type="ORF">DF183_11505</name>
    <name evidence="6" type="ORF">M2J83_18235</name>
</gene>
<keyword evidence="1" id="KW-0805">Transcription regulation</keyword>
<keyword evidence="2" id="KW-0238">DNA-binding</keyword>
<dbReference type="SMART" id="SM00421">
    <property type="entry name" value="HTH_LUXR"/>
    <property type="match status" value="1"/>
</dbReference>
<dbReference type="EMBL" id="QEXO01000003">
    <property type="protein sequence ID" value="PWE13793.1"/>
    <property type="molecule type" value="Genomic_DNA"/>
</dbReference>
<reference evidence="6 8" key="3">
    <citation type="submission" date="2022-05" db="EMBL/GenBank/DDBJ databases">
        <title>Complete sequence of strain NY11312.</title>
        <authorList>
            <person name="Zhou D."/>
        </authorList>
    </citation>
    <scope>NUCLEOTIDE SEQUENCE [LARGE SCALE GENOMIC DNA]</scope>
    <source>
        <strain evidence="6 8">NY11312</strain>
    </source>
</reference>
<dbReference type="STRING" id="511.UZ73_13405"/>
<dbReference type="AlphaFoldDB" id="A0A2U2BIE6"/>
<dbReference type="EMBL" id="CP096916">
    <property type="protein sequence ID" value="WBM37713.1"/>
    <property type="molecule type" value="Genomic_DNA"/>
</dbReference>
<dbReference type="Proteomes" id="UP000245216">
    <property type="component" value="Unassembled WGS sequence"/>
</dbReference>
<dbReference type="OrthoDB" id="9154877at2"/>
<feature type="domain" description="HTH luxR-type" evidence="4">
    <location>
        <begin position="9"/>
        <end position="74"/>
    </location>
</feature>
<accession>A0A2U2BIE6</accession>
<proteinExistence type="predicted"/>
<name>A0A2U2BIE6_ALCFA</name>
<evidence type="ECO:0000256" key="3">
    <source>
        <dbReference type="ARBA" id="ARBA00023163"/>
    </source>
</evidence>